<dbReference type="EMBL" id="JBHULU010000015">
    <property type="protein sequence ID" value="MFD2514708.1"/>
    <property type="molecule type" value="Genomic_DNA"/>
</dbReference>
<keyword evidence="3" id="KW-1185">Reference proteome</keyword>
<name>A0ABW5IMN5_9BACT</name>
<dbReference type="RefSeq" id="WP_377507870.1">
    <property type="nucleotide sequence ID" value="NZ_JBHULU010000015.1"/>
</dbReference>
<organism evidence="2 3">
    <name type="scientific">Pontibacter locisalis</name>
    <dbReference type="NCBI Taxonomy" id="1719035"/>
    <lineage>
        <taxon>Bacteria</taxon>
        <taxon>Pseudomonadati</taxon>
        <taxon>Bacteroidota</taxon>
        <taxon>Cytophagia</taxon>
        <taxon>Cytophagales</taxon>
        <taxon>Hymenobacteraceae</taxon>
        <taxon>Pontibacter</taxon>
    </lineage>
</organism>
<reference evidence="3" key="1">
    <citation type="journal article" date="2019" name="Int. J. Syst. Evol. Microbiol.">
        <title>The Global Catalogue of Microorganisms (GCM) 10K type strain sequencing project: providing services to taxonomists for standard genome sequencing and annotation.</title>
        <authorList>
            <consortium name="The Broad Institute Genomics Platform"/>
            <consortium name="The Broad Institute Genome Sequencing Center for Infectious Disease"/>
            <person name="Wu L."/>
            <person name="Ma J."/>
        </authorList>
    </citation>
    <scope>NUCLEOTIDE SEQUENCE [LARGE SCALE GENOMIC DNA]</scope>
    <source>
        <strain evidence="3">KCTC 42498</strain>
    </source>
</reference>
<dbReference type="Proteomes" id="UP001597544">
    <property type="component" value="Unassembled WGS sequence"/>
</dbReference>
<feature type="chain" id="PRO_5045222423" evidence="1">
    <location>
        <begin position="23"/>
        <end position="108"/>
    </location>
</feature>
<protein>
    <submittedName>
        <fullName evidence="2">Uncharacterized protein</fullName>
    </submittedName>
</protein>
<feature type="signal peptide" evidence="1">
    <location>
        <begin position="1"/>
        <end position="22"/>
    </location>
</feature>
<proteinExistence type="predicted"/>
<accession>A0ABW5IMN5</accession>
<feature type="non-terminal residue" evidence="2">
    <location>
        <position position="108"/>
    </location>
</feature>
<evidence type="ECO:0000313" key="2">
    <source>
        <dbReference type="EMBL" id="MFD2514708.1"/>
    </source>
</evidence>
<evidence type="ECO:0000256" key="1">
    <source>
        <dbReference type="SAM" id="SignalP"/>
    </source>
</evidence>
<evidence type="ECO:0000313" key="3">
    <source>
        <dbReference type="Proteomes" id="UP001597544"/>
    </source>
</evidence>
<sequence length="108" mass="12532">MKKVFLLVLCLGCFFAFSEANAQSTSKSSKSKDEFWGTAKVEDKGSSADAVGRRGEGLDKRFNTYEETKNRKRSYEKLRINNSKKMKAILKKEKEMMKKHKRDKKKLE</sequence>
<gene>
    <name evidence="2" type="ORF">ACFSRY_12600</name>
</gene>
<comment type="caution">
    <text evidence="2">The sequence shown here is derived from an EMBL/GenBank/DDBJ whole genome shotgun (WGS) entry which is preliminary data.</text>
</comment>
<keyword evidence="1" id="KW-0732">Signal</keyword>